<keyword evidence="1" id="KW-0805">Transcription regulation</keyword>
<sequence length="202" mass="21803">MLRCMSETRKRVPAGAAVMQPQVTAAITEAAFAELAEVGYGKLSMEAVARRAGVSKPTLYRRWPAKEQLVIALITQVAVAAADTPDTGTLRGDLLAFLEITLLGVSHPLAARIIPDLFAESMRNPALREALQIGIGQSRRAKVAEMLRRAIARGELPAGLDLELALDFLVAPMFWRSINGGDLEAPGYLDRLVDMLIAAFHG</sequence>
<dbReference type="Gene3D" id="1.10.357.10">
    <property type="entry name" value="Tetracycline Repressor, domain 2"/>
    <property type="match status" value="1"/>
</dbReference>
<dbReference type="EMBL" id="CP046172">
    <property type="protein sequence ID" value="QIS15051.1"/>
    <property type="molecule type" value="Genomic_DNA"/>
</dbReference>
<dbReference type="Pfam" id="PF00440">
    <property type="entry name" value="TetR_N"/>
    <property type="match status" value="1"/>
</dbReference>
<dbReference type="PANTHER" id="PTHR30055:SF148">
    <property type="entry name" value="TETR-FAMILY TRANSCRIPTIONAL REGULATOR"/>
    <property type="match status" value="1"/>
</dbReference>
<evidence type="ECO:0000256" key="1">
    <source>
        <dbReference type="ARBA" id="ARBA00023015"/>
    </source>
</evidence>
<dbReference type="InterPro" id="IPR023772">
    <property type="entry name" value="DNA-bd_HTH_TetR-type_CS"/>
</dbReference>
<reference evidence="6 7" key="1">
    <citation type="journal article" date="2019" name="ACS Chem. Biol.">
        <title>Identification and Mobilization of a Cryptic Antibiotic Biosynthesis Gene Locus from a Human-Pathogenic Nocardia Isolate.</title>
        <authorList>
            <person name="Herisse M."/>
            <person name="Ishida K."/>
            <person name="Porter J.L."/>
            <person name="Howden B."/>
            <person name="Hertweck C."/>
            <person name="Stinear T.P."/>
            <person name="Pidot S.J."/>
        </authorList>
    </citation>
    <scope>NUCLEOTIDE SEQUENCE [LARGE SCALE GENOMIC DNA]</scope>
    <source>
        <strain evidence="6 7">AUSMDU00012717</strain>
    </source>
</reference>
<protein>
    <submittedName>
        <fullName evidence="6">TetR family transcriptional regulator</fullName>
    </submittedName>
</protein>
<keyword evidence="2 4" id="KW-0238">DNA-binding</keyword>
<evidence type="ECO:0000313" key="6">
    <source>
        <dbReference type="EMBL" id="QIS15051.1"/>
    </source>
</evidence>
<feature type="DNA-binding region" description="H-T-H motif" evidence="4">
    <location>
        <begin position="44"/>
        <end position="63"/>
    </location>
</feature>
<name>A0A6G9YPD7_9NOCA</name>
<proteinExistence type="predicted"/>
<keyword evidence="3" id="KW-0804">Transcription</keyword>
<dbReference type="PROSITE" id="PS50977">
    <property type="entry name" value="HTH_TETR_2"/>
    <property type="match status" value="1"/>
</dbReference>
<dbReference type="Gene3D" id="1.10.10.60">
    <property type="entry name" value="Homeodomain-like"/>
    <property type="match status" value="1"/>
</dbReference>
<dbReference type="InterPro" id="IPR009057">
    <property type="entry name" value="Homeodomain-like_sf"/>
</dbReference>
<evidence type="ECO:0000259" key="5">
    <source>
        <dbReference type="PROSITE" id="PS50977"/>
    </source>
</evidence>
<dbReference type="GO" id="GO:0003700">
    <property type="term" value="F:DNA-binding transcription factor activity"/>
    <property type="evidence" value="ECO:0007669"/>
    <property type="project" value="TreeGrafter"/>
</dbReference>
<evidence type="ECO:0000313" key="7">
    <source>
        <dbReference type="Proteomes" id="UP000503540"/>
    </source>
</evidence>
<dbReference type="SUPFAM" id="SSF46689">
    <property type="entry name" value="Homeodomain-like"/>
    <property type="match status" value="1"/>
</dbReference>
<feature type="domain" description="HTH tetR-type" evidence="5">
    <location>
        <begin position="21"/>
        <end position="81"/>
    </location>
</feature>
<dbReference type="GO" id="GO:0000976">
    <property type="term" value="F:transcription cis-regulatory region binding"/>
    <property type="evidence" value="ECO:0007669"/>
    <property type="project" value="TreeGrafter"/>
</dbReference>
<dbReference type="Pfam" id="PF16859">
    <property type="entry name" value="TetR_C_11"/>
    <property type="match status" value="1"/>
</dbReference>
<dbReference type="PANTHER" id="PTHR30055">
    <property type="entry name" value="HTH-TYPE TRANSCRIPTIONAL REGULATOR RUTR"/>
    <property type="match status" value="1"/>
</dbReference>
<dbReference type="KEGG" id="nah:F5544_36110"/>
<organism evidence="6 7">
    <name type="scientific">Nocardia arthritidis</name>
    <dbReference type="NCBI Taxonomy" id="228602"/>
    <lineage>
        <taxon>Bacteria</taxon>
        <taxon>Bacillati</taxon>
        <taxon>Actinomycetota</taxon>
        <taxon>Actinomycetes</taxon>
        <taxon>Mycobacteriales</taxon>
        <taxon>Nocardiaceae</taxon>
        <taxon>Nocardia</taxon>
    </lineage>
</organism>
<dbReference type="InterPro" id="IPR036271">
    <property type="entry name" value="Tet_transcr_reg_TetR-rel_C_sf"/>
</dbReference>
<dbReference type="AlphaFoldDB" id="A0A6G9YPD7"/>
<evidence type="ECO:0000256" key="2">
    <source>
        <dbReference type="ARBA" id="ARBA00023125"/>
    </source>
</evidence>
<dbReference type="InterPro" id="IPR001647">
    <property type="entry name" value="HTH_TetR"/>
</dbReference>
<dbReference type="PRINTS" id="PR00455">
    <property type="entry name" value="HTHTETR"/>
</dbReference>
<dbReference type="Proteomes" id="UP000503540">
    <property type="component" value="Chromosome"/>
</dbReference>
<dbReference type="SUPFAM" id="SSF48498">
    <property type="entry name" value="Tetracyclin repressor-like, C-terminal domain"/>
    <property type="match status" value="1"/>
</dbReference>
<keyword evidence="7" id="KW-1185">Reference proteome</keyword>
<evidence type="ECO:0000256" key="3">
    <source>
        <dbReference type="ARBA" id="ARBA00023163"/>
    </source>
</evidence>
<evidence type="ECO:0000256" key="4">
    <source>
        <dbReference type="PROSITE-ProRule" id="PRU00335"/>
    </source>
</evidence>
<gene>
    <name evidence="6" type="ORF">F5544_36110</name>
</gene>
<dbReference type="InterPro" id="IPR011075">
    <property type="entry name" value="TetR_C"/>
</dbReference>
<accession>A0A6G9YPD7</accession>
<dbReference type="PROSITE" id="PS01081">
    <property type="entry name" value="HTH_TETR_1"/>
    <property type="match status" value="1"/>
</dbReference>
<dbReference type="InterPro" id="IPR050109">
    <property type="entry name" value="HTH-type_TetR-like_transc_reg"/>
</dbReference>